<feature type="transmembrane region" description="Helical" evidence="5">
    <location>
        <begin position="57"/>
        <end position="76"/>
    </location>
</feature>
<feature type="non-terminal residue" evidence="6">
    <location>
        <position position="113"/>
    </location>
</feature>
<proteinExistence type="predicted"/>
<evidence type="ECO:0000256" key="3">
    <source>
        <dbReference type="ARBA" id="ARBA00022989"/>
    </source>
</evidence>
<gene>
    <name evidence="6" type="ORF">F6Q06_24390</name>
</gene>
<evidence type="ECO:0000256" key="4">
    <source>
        <dbReference type="ARBA" id="ARBA00023136"/>
    </source>
</evidence>
<evidence type="ECO:0000313" key="7">
    <source>
        <dbReference type="Proteomes" id="UP001194579"/>
    </source>
</evidence>
<keyword evidence="2 5" id="KW-0812">Transmembrane</keyword>
<dbReference type="Proteomes" id="UP001194579">
    <property type="component" value="Unassembled WGS sequence"/>
</dbReference>
<dbReference type="Pfam" id="PF04610">
    <property type="entry name" value="TrbL"/>
    <property type="match status" value="1"/>
</dbReference>
<reference evidence="7" key="1">
    <citation type="submission" date="2023-07" db="EMBL/GenBank/DDBJ databases">
        <title>Identification of Pectobacterium versatile causing blackleg of potato from New York State with a whole genome sequencing approach.</title>
        <authorList>
            <person name="Ma X."/>
            <person name="Swingle B."/>
        </authorList>
    </citation>
    <scope>NUCLEOTIDE SEQUENCE [LARGE SCALE GENOMIC DNA]</scope>
    <source>
        <strain evidence="7">NY1588A</strain>
    </source>
</reference>
<dbReference type="InterPro" id="IPR007688">
    <property type="entry name" value="Conjugal_tfr_TrbL/VirB6"/>
</dbReference>
<evidence type="ECO:0000256" key="1">
    <source>
        <dbReference type="ARBA" id="ARBA00004141"/>
    </source>
</evidence>
<protein>
    <submittedName>
        <fullName evidence="6">Type IV secretion system protein</fullName>
    </submittedName>
</protein>
<evidence type="ECO:0000256" key="2">
    <source>
        <dbReference type="ARBA" id="ARBA00022692"/>
    </source>
</evidence>
<keyword evidence="4 5" id="KW-0472">Membrane</keyword>
<evidence type="ECO:0000313" key="6">
    <source>
        <dbReference type="EMBL" id="MBI0557545.1"/>
    </source>
</evidence>
<organism evidence="6 7">
    <name type="scientific">Pectobacterium parmentieri</name>
    <dbReference type="NCBI Taxonomy" id="1905730"/>
    <lineage>
        <taxon>Bacteria</taxon>
        <taxon>Pseudomonadati</taxon>
        <taxon>Pseudomonadota</taxon>
        <taxon>Gammaproteobacteria</taxon>
        <taxon>Enterobacterales</taxon>
        <taxon>Pectobacteriaceae</taxon>
        <taxon>Pectobacterium</taxon>
    </lineage>
</organism>
<keyword evidence="3 5" id="KW-1133">Transmembrane helix</keyword>
<sequence>MGIVSDFVAQTKGLVMDAVANNFSLIATSIRPVFISAFLLYCVVIAWMILYSNREMIIGEVIKNIIVFSLIGAFVWSEPYYQQWVVPFIMDSGSEISMIVTGNASAASGIDAM</sequence>
<accession>A0ABS0S6R4</accession>
<feature type="transmembrane region" description="Helical" evidence="5">
    <location>
        <begin position="30"/>
        <end position="50"/>
    </location>
</feature>
<name>A0ABS0S6R4_PECPM</name>
<comment type="subcellular location">
    <subcellularLocation>
        <location evidence="1">Membrane</location>
        <topology evidence="1">Multi-pass membrane protein</topology>
    </subcellularLocation>
</comment>
<dbReference type="RefSeq" id="WP_198338751.1">
    <property type="nucleotide sequence ID" value="NZ_JBBBPG010000119.1"/>
</dbReference>
<dbReference type="EMBL" id="WABS01000154">
    <property type="protein sequence ID" value="MBI0557545.1"/>
    <property type="molecule type" value="Genomic_DNA"/>
</dbReference>
<evidence type="ECO:0000256" key="5">
    <source>
        <dbReference type="SAM" id="Phobius"/>
    </source>
</evidence>
<keyword evidence="7" id="KW-1185">Reference proteome</keyword>
<comment type="caution">
    <text evidence="6">The sequence shown here is derived from an EMBL/GenBank/DDBJ whole genome shotgun (WGS) entry which is preliminary data.</text>
</comment>